<organism evidence="1 2">
    <name type="scientific">Desulfonema magnum</name>
    <dbReference type="NCBI Taxonomy" id="45655"/>
    <lineage>
        <taxon>Bacteria</taxon>
        <taxon>Pseudomonadati</taxon>
        <taxon>Thermodesulfobacteriota</taxon>
        <taxon>Desulfobacteria</taxon>
        <taxon>Desulfobacterales</taxon>
        <taxon>Desulfococcaceae</taxon>
        <taxon>Desulfonema</taxon>
    </lineage>
</organism>
<sequence length="52" mass="6073">MFSNPDVGTYLLIPLFSIGLLVHKLRSEIYFHCLYSICPNRIRKLDHRVIIG</sequence>
<proteinExistence type="predicted"/>
<dbReference type="AlphaFoldDB" id="A0A975GNE6"/>
<accession>A0A975GNE6</accession>
<keyword evidence="2" id="KW-1185">Reference proteome</keyword>
<dbReference type="Proteomes" id="UP000663722">
    <property type="component" value="Chromosome"/>
</dbReference>
<evidence type="ECO:0000313" key="2">
    <source>
        <dbReference type="Proteomes" id="UP000663722"/>
    </source>
</evidence>
<reference evidence="1" key="1">
    <citation type="journal article" date="2021" name="Microb. Physiol.">
        <title>Proteogenomic Insights into the Physiology of Marine, Sulfate-Reducing, Filamentous Desulfonema limicola and Desulfonema magnum.</title>
        <authorList>
            <person name="Schnaars V."/>
            <person name="Wohlbrand L."/>
            <person name="Scheve S."/>
            <person name="Hinrichs C."/>
            <person name="Reinhardt R."/>
            <person name="Rabus R."/>
        </authorList>
    </citation>
    <scope>NUCLEOTIDE SEQUENCE</scope>
    <source>
        <strain evidence="1">4be13</strain>
    </source>
</reference>
<protein>
    <submittedName>
        <fullName evidence="1">Uncharacterized protein</fullName>
    </submittedName>
</protein>
<evidence type="ECO:0000313" key="1">
    <source>
        <dbReference type="EMBL" id="QTA87689.1"/>
    </source>
</evidence>
<gene>
    <name evidence="1" type="ORF">dnm_037230</name>
</gene>
<dbReference type="KEGG" id="dmm:dnm_037230"/>
<dbReference type="EMBL" id="CP061800">
    <property type="protein sequence ID" value="QTA87689.1"/>
    <property type="molecule type" value="Genomic_DNA"/>
</dbReference>
<name>A0A975GNE6_9BACT</name>